<dbReference type="AlphaFoldDB" id="A0A2S9QDW0"/>
<protein>
    <recommendedName>
        <fullName evidence="6">Cytochrome c domain-containing protein</fullName>
    </recommendedName>
</protein>
<keyword evidence="2 4" id="KW-0479">Metal-binding</keyword>
<evidence type="ECO:0000256" key="1">
    <source>
        <dbReference type="ARBA" id="ARBA00022617"/>
    </source>
</evidence>
<dbReference type="InterPro" id="IPR051395">
    <property type="entry name" value="Cytochrome_c_Peroxidase/MauG"/>
</dbReference>
<dbReference type="PANTHER" id="PTHR30600">
    <property type="entry name" value="CYTOCHROME C PEROXIDASE-RELATED"/>
    <property type="match status" value="1"/>
</dbReference>
<name>A0A2S9QDW0_9HYPH</name>
<dbReference type="GO" id="GO:0046872">
    <property type="term" value="F:metal ion binding"/>
    <property type="evidence" value="ECO:0007669"/>
    <property type="project" value="UniProtKB-KW"/>
</dbReference>
<evidence type="ECO:0000259" key="6">
    <source>
        <dbReference type="PROSITE" id="PS51007"/>
    </source>
</evidence>
<dbReference type="GO" id="GO:0009055">
    <property type="term" value="F:electron transfer activity"/>
    <property type="evidence" value="ECO:0007669"/>
    <property type="project" value="InterPro"/>
</dbReference>
<evidence type="ECO:0000256" key="3">
    <source>
        <dbReference type="ARBA" id="ARBA00023004"/>
    </source>
</evidence>
<gene>
    <name evidence="7" type="ORF">C5L14_13060</name>
</gene>
<comment type="caution">
    <text evidence="7">The sequence shown here is derived from an EMBL/GenBank/DDBJ whole genome shotgun (WGS) entry which is preliminary data.</text>
</comment>
<dbReference type="Gene3D" id="1.10.760.10">
    <property type="entry name" value="Cytochrome c-like domain"/>
    <property type="match status" value="1"/>
</dbReference>
<dbReference type="EMBL" id="PUEJ01000004">
    <property type="protein sequence ID" value="PRH87532.1"/>
    <property type="molecule type" value="Genomic_DNA"/>
</dbReference>
<keyword evidence="8" id="KW-1185">Reference proteome</keyword>
<keyword evidence="1 4" id="KW-0349">Heme</keyword>
<keyword evidence="5" id="KW-0472">Membrane</keyword>
<evidence type="ECO:0000256" key="5">
    <source>
        <dbReference type="SAM" id="Phobius"/>
    </source>
</evidence>
<dbReference type="InterPro" id="IPR036909">
    <property type="entry name" value="Cyt_c-like_dom_sf"/>
</dbReference>
<dbReference type="InterPro" id="IPR009056">
    <property type="entry name" value="Cyt_c-like_dom"/>
</dbReference>
<keyword evidence="5" id="KW-0812">Transmembrane</keyword>
<organism evidence="7 8">
    <name type="scientific">Labrys okinawensis</name>
    <dbReference type="NCBI Taxonomy" id="346911"/>
    <lineage>
        <taxon>Bacteria</taxon>
        <taxon>Pseudomonadati</taxon>
        <taxon>Pseudomonadota</taxon>
        <taxon>Alphaproteobacteria</taxon>
        <taxon>Hyphomicrobiales</taxon>
        <taxon>Xanthobacteraceae</taxon>
        <taxon>Labrys</taxon>
    </lineage>
</organism>
<dbReference type="SUPFAM" id="SSF46626">
    <property type="entry name" value="Cytochrome c"/>
    <property type="match status" value="1"/>
</dbReference>
<feature type="transmembrane region" description="Helical" evidence="5">
    <location>
        <begin position="26"/>
        <end position="46"/>
    </location>
</feature>
<dbReference type="OrthoDB" id="417271at2"/>
<keyword evidence="3 4" id="KW-0408">Iron</keyword>
<dbReference type="GO" id="GO:0004130">
    <property type="term" value="F:cytochrome-c peroxidase activity"/>
    <property type="evidence" value="ECO:0007669"/>
    <property type="project" value="TreeGrafter"/>
</dbReference>
<dbReference type="PROSITE" id="PS51007">
    <property type="entry name" value="CYTC"/>
    <property type="match status" value="1"/>
</dbReference>
<evidence type="ECO:0000256" key="4">
    <source>
        <dbReference type="PROSITE-ProRule" id="PRU00433"/>
    </source>
</evidence>
<accession>A0A2S9QDW0</accession>
<dbReference type="PANTHER" id="PTHR30600:SF9">
    <property type="entry name" value="BLR7738 PROTEIN"/>
    <property type="match status" value="1"/>
</dbReference>
<proteinExistence type="predicted"/>
<dbReference type="RefSeq" id="WP_105862462.1">
    <property type="nucleotide sequence ID" value="NZ_PUEJ01000004.1"/>
</dbReference>
<evidence type="ECO:0000256" key="2">
    <source>
        <dbReference type="ARBA" id="ARBA00022723"/>
    </source>
</evidence>
<keyword evidence="5" id="KW-1133">Transmembrane helix</keyword>
<dbReference type="Proteomes" id="UP000237682">
    <property type="component" value="Unassembled WGS sequence"/>
</dbReference>
<sequence>MPDSYFVTEVERQLAQRRRKWQPVRLVLIAALVAVVYLALTAVILFTRNDAPRYGEVIEHFKYGSIGSETESGIPYRVWQALPRLFPDAFERRDDYTAFGFLYEKDSLGRQRDLPIGVSRRTVRGVDMVWLNCAVCHTGTYRLSPDGARIIVPAMPSNNLQFERFVRFILSTAGDERMAPDTLLPEAEAAGHRFGLVEKTAWRYLVLPTLREGLIARHARLESLLARQPDWGPGRVDTFNPYKVVQMKIPASTLTVAEAIGAADFPAVFEQGPREGMHLHWDGNNTSLAERNLSAALGAGVTPETVDHAAIKRVADWLLTLKPPASPNRPDAGAVARGRSIYEDSCSSCHGEQDAAGYQFRGEAIGKVDPIERLGTDRARLDSYTPAFRQRQLTELFAGTPYAFRSFEKTDGYANLPLDGLWLRGPYLHNGAVPTLKDLLAPPAQRPSAYLRGSDVIDAVNGGFVSPPCDPKGPPPAAGFCFDTTQAGNGKDGHLYGTDLPASAKSDLLAYLLTF</sequence>
<feature type="domain" description="Cytochrome c" evidence="6">
    <location>
        <begin position="333"/>
        <end position="515"/>
    </location>
</feature>
<reference evidence="7 8" key="1">
    <citation type="submission" date="2018-02" db="EMBL/GenBank/DDBJ databases">
        <title>Whole genome sequencing of endophytic bacterium.</title>
        <authorList>
            <person name="Eedara R."/>
            <person name="Podile A.R."/>
        </authorList>
    </citation>
    <scope>NUCLEOTIDE SEQUENCE [LARGE SCALE GENOMIC DNA]</scope>
    <source>
        <strain evidence="7 8">RP1T</strain>
    </source>
</reference>
<dbReference type="GO" id="GO:0020037">
    <property type="term" value="F:heme binding"/>
    <property type="evidence" value="ECO:0007669"/>
    <property type="project" value="InterPro"/>
</dbReference>
<dbReference type="Pfam" id="PF21419">
    <property type="entry name" value="RoxA-like_Cyt-c"/>
    <property type="match status" value="1"/>
</dbReference>
<evidence type="ECO:0000313" key="8">
    <source>
        <dbReference type="Proteomes" id="UP000237682"/>
    </source>
</evidence>
<evidence type="ECO:0000313" key="7">
    <source>
        <dbReference type="EMBL" id="PRH87532.1"/>
    </source>
</evidence>